<dbReference type="Ensembl" id="ENSLACT00000018034.1">
    <property type="protein sequence ID" value="ENSLACP00000017904.1"/>
    <property type="gene ID" value="ENSLACG00000015774.1"/>
</dbReference>
<evidence type="ECO:0000313" key="7">
    <source>
        <dbReference type="Proteomes" id="UP000008672"/>
    </source>
</evidence>
<dbReference type="Bgee" id="ENSLACG00000015774">
    <property type="expression patterns" value="Expressed in chordate pharynx and 6 other cell types or tissues"/>
</dbReference>
<dbReference type="InterPro" id="IPR053848">
    <property type="entry name" value="IMS_HHH_1"/>
</dbReference>
<feature type="compositionally biased region" description="Polar residues" evidence="4">
    <location>
        <begin position="628"/>
        <end position="640"/>
    </location>
</feature>
<dbReference type="Pfam" id="PF11799">
    <property type="entry name" value="IMS_C"/>
    <property type="match status" value="1"/>
</dbReference>
<feature type="region of interest" description="Disordered" evidence="4">
    <location>
        <begin position="627"/>
        <end position="711"/>
    </location>
</feature>
<dbReference type="EMBL" id="AFYH01058299">
    <property type="status" value="NOT_ANNOTATED_CDS"/>
    <property type="molecule type" value="Genomic_DNA"/>
</dbReference>
<dbReference type="Proteomes" id="UP000008672">
    <property type="component" value="Unassembled WGS sequence"/>
</dbReference>
<dbReference type="InParanoid" id="H3B7N3"/>
<dbReference type="FunFam" id="3.30.70.270:FF:000013">
    <property type="entry name" value="Polymerase (DNA directed) iota"/>
    <property type="match status" value="1"/>
</dbReference>
<dbReference type="EMBL" id="AFYH01058296">
    <property type="status" value="NOT_ANNOTATED_CDS"/>
    <property type="molecule type" value="Genomic_DNA"/>
</dbReference>
<dbReference type="eggNOG" id="KOG2095">
    <property type="taxonomic scope" value="Eukaryota"/>
</dbReference>
<dbReference type="STRING" id="7897.ENSLACP00000017904"/>
<dbReference type="FunFam" id="3.40.1170.60:FF:000006">
    <property type="entry name" value="DNA polymerase iota"/>
    <property type="match status" value="1"/>
</dbReference>
<dbReference type="EMBL" id="AFYH01058292">
    <property type="status" value="NOT_ANNOTATED_CDS"/>
    <property type="molecule type" value="Genomic_DNA"/>
</dbReference>
<organism evidence="6 7">
    <name type="scientific">Latimeria chalumnae</name>
    <name type="common">Coelacanth</name>
    <dbReference type="NCBI Taxonomy" id="7897"/>
    <lineage>
        <taxon>Eukaryota</taxon>
        <taxon>Metazoa</taxon>
        <taxon>Chordata</taxon>
        <taxon>Craniata</taxon>
        <taxon>Vertebrata</taxon>
        <taxon>Euteleostomi</taxon>
        <taxon>Coelacanthiformes</taxon>
        <taxon>Coelacanthidae</taxon>
        <taxon>Latimeria</taxon>
    </lineage>
</organism>
<dbReference type="EMBL" id="AFYH01058297">
    <property type="status" value="NOT_ANNOTATED_CDS"/>
    <property type="molecule type" value="Genomic_DNA"/>
</dbReference>
<evidence type="ECO:0000256" key="3">
    <source>
        <dbReference type="ARBA" id="ARBA00022679"/>
    </source>
</evidence>
<dbReference type="EMBL" id="AFYH01058298">
    <property type="status" value="NOT_ANNOTATED_CDS"/>
    <property type="molecule type" value="Genomic_DNA"/>
</dbReference>
<proteinExistence type="inferred from homology"/>
<dbReference type="EMBL" id="AFYH01058295">
    <property type="status" value="NOT_ANNOTATED_CDS"/>
    <property type="molecule type" value="Genomic_DNA"/>
</dbReference>
<dbReference type="Pfam" id="PF21999">
    <property type="entry name" value="IMS_HHH_1"/>
    <property type="match status" value="1"/>
</dbReference>
<dbReference type="PANTHER" id="PTHR46404">
    <property type="entry name" value="DNA POLYMERASE IOTA"/>
    <property type="match status" value="1"/>
</dbReference>
<feature type="compositionally biased region" description="Polar residues" evidence="4">
    <location>
        <begin position="666"/>
        <end position="684"/>
    </location>
</feature>
<dbReference type="PROSITE" id="PS50173">
    <property type="entry name" value="UMUC"/>
    <property type="match status" value="1"/>
</dbReference>
<dbReference type="InterPro" id="IPR017961">
    <property type="entry name" value="DNA_pol_Y-fam_little_finger"/>
</dbReference>
<reference evidence="6" key="2">
    <citation type="submission" date="2025-08" db="UniProtKB">
        <authorList>
            <consortium name="Ensembl"/>
        </authorList>
    </citation>
    <scope>IDENTIFICATION</scope>
</reference>
<keyword evidence="2" id="KW-0237">DNA synthesis</keyword>
<dbReference type="FunCoup" id="H3B7N3">
    <property type="interactions" value="1936"/>
</dbReference>
<dbReference type="Pfam" id="PF00817">
    <property type="entry name" value="IMS"/>
    <property type="match status" value="1"/>
</dbReference>
<evidence type="ECO:0000256" key="1">
    <source>
        <dbReference type="ARBA" id="ARBA00010945"/>
    </source>
</evidence>
<evidence type="ECO:0000256" key="2">
    <source>
        <dbReference type="ARBA" id="ARBA00022634"/>
    </source>
</evidence>
<dbReference type="Pfam" id="PF14377">
    <property type="entry name" value="UBM"/>
    <property type="match status" value="2"/>
</dbReference>
<feature type="region of interest" description="Disordered" evidence="4">
    <location>
        <begin position="576"/>
        <end position="612"/>
    </location>
</feature>
<dbReference type="GO" id="GO:0003684">
    <property type="term" value="F:damaged DNA binding"/>
    <property type="evidence" value="ECO:0007669"/>
    <property type="project" value="InterPro"/>
</dbReference>
<reference evidence="6" key="3">
    <citation type="submission" date="2025-09" db="UniProtKB">
        <authorList>
            <consortium name="Ensembl"/>
        </authorList>
    </citation>
    <scope>IDENTIFICATION</scope>
</reference>
<keyword evidence="7" id="KW-1185">Reference proteome</keyword>
<name>H3B7N3_LATCH</name>
<dbReference type="GO" id="GO:0006281">
    <property type="term" value="P:DNA repair"/>
    <property type="evidence" value="ECO:0007669"/>
    <property type="project" value="InterPro"/>
</dbReference>
<dbReference type="SUPFAM" id="SSF56672">
    <property type="entry name" value="DNA/RNA polymerases"/>
    <property type="match status" value="1"/>
</dbReference>
<dbReference type="EMBL" id="AFYH01058294">
    <property type="status" value="NOT_ANNOTATED_CDS"/>
    <property type="molecule type" value="Genomic_DNA"/>
</dbReference>
<dbReference type="EMBL" id="AFYH01058291">
    <property type="status" value="NOT_ANNOTATED_CDS"/>
    <property type="molecule type" value="Genomic_DNA"/>
</dbReference>
<evidence type="ECO:0000313" key="6">
    <source>
        <dbReference type="Ensembl" id="ENSLACP00000017904.1"/>
    </source>
</evidence>
<dbReference type="InterPro" id="IPR025527">
    <property type="entry name" value="HUWE1/Rev1_UBM"/>
</dbReference>
<gene>
    <name evidence="6" type="primary">POLI</name>
</gene>
<feature type="domain" description="UmuC" evidence="5">
    <location>
        <begin position="46"/>
        <end position="262"/>
    </location>
</feature>
<dbReference type="HOGENOM" id="CLU_012348_9_0_1"/>
<dbReference type="GO" id="GO:0003887">
    <property type="term" value="F:DNA-directed DNA polymerase activity"/>
    <property type="evidence" value="ECO:0007669"/>
    <property type="project" value="InterPro"/>
</dbReference>
<dbReference type="SUPFAM" id="SSF100879">
    <property type="entry name" value="Lesion bypass DNA polymerase (Y-family), little finger domain"/>
    <property type="match status" value="1"/>
</dbReference>
<evidence type="ECO:0000256" key="4">
    <source>
        <dbReference type="SAM" id="MobiDB-lite"/>
    </source>
</evidence>
<feature type="compositionally biased region" description="Polar residues" evidence="4">
    <location>
        <begin position="590"/>
        <end position="608"/>
    </location>
</feature>
<keyword evidence="3" id="KW-0808">Transferase</keyword>
<accession>H3B7N3</accession>
<dbReference type="AlphaFoldDB" id="H3B7N3"/>
<dbReference type="GeneTree" id="ENSGT00940000159487"/>
<dbReference type="PANTHER" id="PTHR46404:SF1">
    <property type="entry name" value="DNA POLYMERASE IOTA"/>
    <property type="match status" value="1"/>
</dbReference>
<comment type="similarity">
    <text evidence="1">Belongs to the DNA polymerase type-Y family.</text>
</comment>
<evidence type="ECO:0000259" key="5">
    <source>
        <dbReference type="PROSITE" id="PS50173"/>
    </source>
</evidence>
<dbReference type="EMBL" id="AFYH01058293">
    <property type="status" value="NOT_ANNOTATED_CDS"/>
    <property type="molecule type" value="Genomic_DNA"/>
</dbReference>
<dbReference type="GO" id="GO:0019985">
    <property type="term" value="P:translesion synthesis"/>
    <property type="evidence" value="ECO:0007669"/>
    <property type="project" value="TreeGrafter"/>
</dbReference>
<dbReference type="Gene3D" id="6.10.250.1630">
    <property type="match status" value="2"/>
</dbReference>
<dbReference type="InterPro" id="IPR043128">
    <property type="entry name" value="Rev_trsase/Diguanyl_cyclase"/>
</dbReference>
<dbReference type="Gene3D" id="3.30.1490.100">
    <property type="entry name" value="DNA polymerase, Y-family, little finger domain"/>
    <property type="match status" value="1"/>
</dbReference>
<sequence>MEFLEPGSPEESPCSAAEEDDSEWLCGAGVHGKPAPPEGLNGDRVIVHIDLDCFYAQVEMVRNPELRHKPLGIQQKYLVVTCNYEARRQGVEKMMSVSKAKEKCPQLVLVCGENLTPYREMSYKITELLEEFSPLVERLGFDENFVDITKMVENRLKQMQSSGLSAISVSGHIYNNQTLQLNEVKHVRLAIGSHIAAEMRAALYNRVSLTGCAGIAFNKLLAKLVSGTFKPNQQTVLLPESTQNLMESLAYLTKVPEGIGYKTAKRLESLGLTTIRDLQAFPRELLEKEFGVSAAQRIHKFSYGEDDSCVTHSGPPQFFIPYWGERSKTDQILFCFLQTIATTLFGRIHKDGRLPYTIRLTIRRFSATNKWVNRESRQCPVPSHLLQKLGTGSYEVIAALTEVLMKLFQKMVDVKMPFHLTLLNVCFSNLKATCTSTKGSIGFYLSPKKSANPSLSQSSQGVHSLKVIYLDSYKKFYNPSWVFLCNKIISALYSVFYLLDTTSFHKSQHLSAFHLPAGIDFQVFSQLPPEIQKELVSSEATVRSQFNSSPKQEKQALQKSVPKSGVFFLQKQISRSFGHSSHEGKPTSPTPQGSDSESLLISPHSQPEVNVPGERDEVHVANCESWPNAENSESTLTEGPTDQKPLQLLLSDPSNINRLQPKWQGPRSNQSSQVVGSEIPSLSTAPGFAQLVGPMDQELTGPSVPFPSHVDPATFSELPAELQEELLAEWKQQKPVSKTH</sequence>
<dbReference type="Gene3D" id="1.10.150.20">
    <property type="entry name" value="5' to 3' exonuclease, C-terminal subdomain"/>
    <property type="match status" value="1"/>
</dbReference>
<dbReference type="InterPro" id="IPR043502">
    <property type="entry name" value="DNA/RNA_pol_sf"/>
</dbReference>
<dbReference type="InterPro" id="IPR036775">
    <property type="entry name" value="DNA_pol_Y-fam_lit_finger_sf"/>
</dbReference>
<dbReference type="InterPro" id="IPR001126">
    <property type="entry name" value="UmuC"/>
</dbReference>
<dbReference type="EMBL" id="AFYH01058290">
    <property type="status" value="NOT_ANNOTATED_CDS"/>
    <property type="molecule type" value="Genomic_DNA"/>
</dbReference>
<dbReference type="Gene3D" id="3.40.1170.60">
    <property type="match status" value="1"/>
</dbReference>
<dbReference type="Gene3D" id="3.30.70.270">
    <property type="match status" value="1"/>
</dbReference>
<reference evidence="7" key="1">
    <citation type="submission" date="2011-08" db="EMBL/GenBank/DDBJ databases">
        <title>The draft genome of Latimeria chalumnae.</title>
        <authorList>
            <person name="Di Palma F."/>
            <person name="Alfoldi J."/>
            <person name="Johnson J."/>
            <person name="Berlin A."/>
            <person name="Gnerre S."/>
            <person name="Jaffe D."/>
            <person name="MacCallum I."/>
            <person name="Young S."/>
            <person name="Walker B.J."/>
            <person name="Lander E."/>
            <person name="Lindblad-Toh K."/>
        </authorList>
    </citation>
    <scope>NUCLEOTIDE SEQUENCE [LARGE SCALE GENOMIC DNA]</scope>
    <source>
        <strain evidence="7">Wild caught</strain>
    </source>
</reference>
<protein>
    <submittedName>
        <fullName evidence="6">DNA polymerase iota</fullName>
    </submittedName>
</protein>
<dbReference type="FunFam" id="3.30.1490.100:FF:000003">
    <property type="entry name" value="Polymerase (DNA directed) iota"/>
    <property type="match status" value="1"/>
</dbReference>